<dbReference type="EMBL" id="MVHF01000012">
    <property type="protein sequence ID" value="ORA35293.1"/>
    <property type="molecule type" value="Genomic_DNA"/>
</dbReference>
<protein>
    <submittedName>
        <fullName evidence="1">Uncharacterized protein</fullName>
    </submittedName>
</protein>
<evidence type="ECO:0000313" key="1">
    <source>
        <dbReference type="EMBL" id="ORA35293.1"/>
    </source>
</evidence>
<gene>
    <name evidence="1" type="ORF">BST13_14395</name>
</gene>
<evidence type="ECO:0000313" key="2">
    <source>
        <dbReference type="Proteomes" id="UP000192448"/>
    </source>
</evidence>
<proteinExistence type="predicted"/>
<accession>A0A1X0AZ42</accession>
<reference evidence="1 2" key="1">
    <citation type="submission" date="2017-02" db="EMBL/GenBank/DDBJ databases">
        <title>The new phylogeny of genus Mycobacterium.</title>
        <authorList>
            <person name="Tortoli E."/>
            <person name="Trovato A."/>
            <person name="Cirillo D.M."/>
        </authorList>
    </citation>
    <scope>NUCLEOTIDE SEQUENCE [LARGE SCALE GENOMIC DNA]</scope>
    <source>
        <strain evidence="1 2">RW6</strain>
    </source>
</reference>
<comment type="caution">
    <text evidence="1">The sequence shown here is derived from an EMBL/GenBank/DDBJ whole genome shotgun (WGS) entry which is preliminary data.</text>
</comment>
<organism evidence="1 2">
    <name type="scientific">Mycobacterium aquaticum</name>
    <dbReference type="NCBI Taxonomy" id="1927124"/>
    <lineage>
        <taxon>Bacteria</taxon>
        <taxon>Bacillati</taxon>
        <taxon>Actinomycetota</taxon>
        <taxon>Actinomycetes</taxon>
        <taxon>Mycobacteriales</taxon>
        <taxon>Mycobacteriaceae</taxon>
        <taxon>Mycobacterium</taxon>
    </lineage>
</organism>
<dbReference type="AlphaFoldDB" id="A0A1X0AZ42"/>
<keyword evidence="2" id="KW-1185">Reference proteome</keyword>
<name>A0A1X0AZ42_9MYCO</name>
<sequence>MTRCTVENYRGLGEILTEDDPRWHLGCPVGVLDNGKASTRAYWEGRAAKAGYTLAALLGE</sequence>
<dbReference type="Proteomes" id="UP000192448">
    <property type="component" value="Unassembled WGS sequence"/>
</dbReference>
<dbReference type="STRING" id="1927124.BST13_14395"/>